<dbReference type="InterPro" id="IPR002656">
    <property type="entry name" value="Acyl_transf_3_dom"/>
</dbReference>
<dbReference type="PANTHER" id="PTHR40074:SF2">
    <property type="entry name" value="O-ACETYLTRANSFERASE WECH"/>
    <property type="match status" value="1"/>
</dbReference>
<keyword evidence="4 7" id="KW-0812">Transmembrane</keyword>
<gene>
    <name evidence="9" type="ORF">ABS764_13890</name>
</gene>
<feature type="transmembrane region" description="Helical" evidence="7">
    <location>
        <begin position="307"/>
        <end position="332"/>
    </location>
</feature>
<evidence type="ECO:0000256" key="6">
    <source>
        <dbReference type="ARBA" id="ARBA00023136"/>
    </source>
</evidence>
<reference evidence="9 10" key="1">
    <citation type="submission" date="2024-06" db="EMBL/GenBank/DDBJ databases">
        <authorList>
            <person name="Kaempfer P."/>
            <person name="Viver T."/>
        </authorList>
    </citation>
    <scope>NUCLEOTIDE SEQUENCE [LARGE SCALE GENOMIC DNA]</scope>
    <source>
        <strain evidence="9 10">ST-87</strain>
    </source>
</reference>
<keyword evidence="6 7" id="KW-0472">Membrane</keyword>
<dbReference type="Pfam" id="PF01757">
    <property type="entry name" value="Acyl_transf_3"/>
    <property type="match status" value="1"/>
</dbReference>
<feature type="transmembrane region" description="Helical" evidence="7">
    <location>
        <begin position="283"/>
        <end position="301"/>
    </location>
</feature>
<evidence type="ECO:0000256" key="2">
    <source>
        <dbReference type="ARBA" id="ARBA00007400"/>
    </source>
</evidence>
<dbReference type="GO" id="GO:0016746">
    <property type="term" value="F:acyltransferase activity"/>
    <property type="evidence" value="ECO:0007669"/>
    <property type="project" value="UniProtKB-KW"/>
</dbReference>
<feature type="transmembrane region" description="Helical" evidence="7">
    <location>
        <begin position="51"/>
        <end position="67"/>
    </location>
</feature>
<evidence type="ECO:0000313" key="9">
    <source>
        <dbReference type="EMBL" id="MFL9831939.1"/>
    </source>
</evidence>
<feature type="transmembrane region" description="Helical" evidence="7">
    <location>
        <begin position="12"/>
        <end position="31"/>
    </location>
</feature>
<feature type="domain" description="Acyltransferase 3" evidence="8">
    <location>
        <begin position="7"/>
        <end position="330"/>
    </location>
</feature>
<dbReference type="Proteomes" id="UP001629260">
    <property type="component" value="Unassembled WGS sequence"/>
</dbReference>
<comment type="caution">
    <text evidence="9">The sequence shown here is derived from an EMBL/GenBank/DDBJ whole genome shotgun (WGS) entry which is preliminary data.</text>
</comment>
<dbReference type="EMBL" id="JBELQA010000008">
    <property type="protein sequence ID" value="MFL9831939.1"/>
    <property type="molecule type" value="Genomic_DNA"/>
</dbReference>
<keyword evidence="10" id="KW-1185">Reference proteome</keyword>
<feature type="transmembrane region" description="Helical" evidence="7">
    <location>
        <begin position="157"/>
        <end position="178"/>
    </location>
</feature>
<evidence type="ECO:0000256" key="3">
    <source>
        <dbReference type="ARBA" id="ARBA00022475"/>
    </source>
</evidence>
<feature type="transmembrane region" description="Helical" evidence="7">
    <location>
        <begin position="184"/>
        <end position="201"/>
    </location>
</feature>
<protein>
    <submittedName>
        <fullName evidence="9">Acyltransferase family protein</fullName>
    </submittedName>
</protein>
<keyword evidence="3" id="KW-1003">Cell membrane</keyword>
<feature type="transmembrane region" description="Helical" evidence="7">
    <location>
        <begin position="127"/>
        <end position="145"/>
    </location>
</feature>
<dbReference type="RefSeq" id="WP_408082388.1">
    <property type="nucleotide sequence ID" value="NZ_JBELQA010000008.1"/>
</dbReference>
<feature type="transmembrane region" description="Helical" evidence="7">
    <location>
        <begin position="244"/>
        <end position="263"/>
    </location>
</feature>
<comment type="subcellular location">
    <subcellularLocation>
        <location evidence="1">Cell membrane</location>
        <topology evidence="1">Multi-pass membrane protein</topology>
    </subcellularLocation>
</comment>
<evidence type="ECO:0000256" key="7">
    <source>
        <dbReference type="SAM" id="Phobius"/>
    </source>
</evidence>
<evidence type="ECO:0000256" key="5">
    <source>
        <dbReference type="ARBA" id="ARBA00022989"/>
    </source>
</evidence>
<keyword evidence="9" id="KW-0808">Transferase</keyword>
<keyword evidence="5 7" id="KW-1133">Transmembrane helix</keyword>
<evidence type="ECO:0000256" key="4">
    <source>
        <dbReference type="ARBA" id="ARBA00022692"/>
    </source>
</evidence>
<feature type="transmembrane region" description="Helical" evidence="7">
    <location>
        <begin position="79"/>
        <end position="100"/>
    </location>
</feature>
<accession>A0ABW8XVZ9</accession>
<evidence type="ECO:0000313" key="10">
    <source>
        <dbReference type="Proteomes" id="UP001629260"/>
    </source>
</evidence>
<keyword evidence="9" id="KW-0012">Acyltransferase</keyword>
<organism evidence="9 10">
    <name type="scientific">Flavobacterium plantiphilum</name>
    <dbReference type="NCBI Taxonomy" id="3163297"/>
    <lineage>
        <taxon>Bacteria</taxon>
        <taxon>Pseudomonadati</taxon>
        <taxon>Bacteroidota</taxon>
        <taxon>Flavobacteriia</taxon>
        <taxon>Flavobacteriales</taxon>
        <taxon>Flavobacteriaceae</taxon>
        <taxon>Flavobacterium</taxon>
    </lineage>
</organism>
<evidence type="ECO:0000259" key="8">
    <source>
        <dbReference type="Pfam" id="PF01757"/>
    </source>
</evidence>
<feature type="transmembrane region" description="Helical" evidence="7">
    <location>
        <begin position="213"/>
        <end position="232"/>
    </location>
</feature>
<dbReference type="PANTHER" id="PTHR40074">
    <property type="entry name" value="O-ACETYLTRANSFERASE WECH"/>
    <property type="match status" value="1"/>
</dbReference>
<proteinExistence type="inferred from homology"/>
<sequence length="343" mass="40074">MKETKLQWADILRTIATIAVIILHVTAPLLTSMESLTNWWIGNIIESSVRFSVPVFFMLTGALLFDKEYPLNTFLKKRFFRVIIPFLFWSIVYISFSLTLKVLHNEELHFFNVLNFVIDQFKNGSSYHLWFVYTLLGIYLFTPIISKWIRNSSNKEILYFLIIWSLTVLYTYPVLSIFDTKIDLSHFTGFLGYTILGYYLRMISFENSNKKDFIAIAMFLTGLIITMTGTFLLYKLKGEMDELFYEYLTLNVLMCSIGMYMYIKDKNVKNQYILKFLNLMNRFSYGIYLVHVLVLTFLTKAGITCFFIHPLIGVPVTSLLCLSFSVLIVYIINKLPYGKYVSG</sequence>
<evidence type="ECO:0000256" key="1">
    <source>
        <dbReference type="ARBA" id="ARBA00004651"/>
    </source>
</evidence>
<name>A0ABW8XVZ9_9FLAO</name>
<comment type="similarity">
    <text evidence="2">Belongs to the acyltransferase 3 family.</text>
</comment>